<evidence type="ECO:0000313" key="8">
    <source>
        <dbReference type="Proteomes" id="UP000190637"/>
    </source>
</evidence>
<gene>
    <name evidence="7" type="ORF">SAMN02745673_01345</name>
</gene>
<name>A0A1T4N9Z3_9ACTN</name>
<dbReference type="OrthoDB" id="9787732at2"/>
<evidence type="ECO:0000256" key="3">
    <source>
        <dbReference type="ARBA" id="ARBA00022989"/>
    </source>
</evidence>
<proteinExistence type="predicted"/>
<evidence type="ECO:0000313" key="7">
    <source>
        <dbReference type="EMBL" id="SJZ75883.1"/>
    </source>
</evidence>
<comment type="subcellular location">
    <subcellularLocation>
        <location evidence="1">Membrane</location>
        <topology evidence="1">Multi-pass membrane protein</topology>
    </subcellularLocation>
</comment>
<feature type="domain" description="RDD" evidence="6">
    <location>
        <begin position="20"/>
        <end position="150"/>
    </location>
</feature>
<dbReference type="GO" id="GO:0016020">
    <property type="term" value="C:membrane"/>
    <property type="evidence" value="ECO:0007669"/>
    <property type="project" value="UniProtKB-SubCell"/>
</dbReference>
<dbReference type="Pfam" id="PF06271">
    <property type="entry name" value="RDD"/>
    <property type="match status" value="1"/>
</dbReference>
<keyword evidence="2 5" id="KW-0812">Transmembrane</keyword>
<dbReference type="STRING" id="1122192.SAMN02745673_01345"/>
<dbReference type="Proteomes" id="UP000190637">
    <property type="component" value="Unassembled WGS sequence"/>
</dbReference>
<keyword evidence="4 5" id="KW-0472">Membrane</keyword>
<keyword evidence="8" id="KW-1185">Reference proteome</keyword>
<reference evidence="7 8" key="1">
    <citation type="submission" date="2017-02" db="EMBL/GenBank/DDBJ databases">
        <authorList>
            <person name="Peterson S.W."/>
        </authorList>
    </citation>
    <scope>NUCLEOTIDE SEQUENCE [LARGE SCALE GENOMIC DNA]</scope>
    <source>
        <strain evidence="7 8">DSM 45154</strain>
    </source>
</reference>
<dbReference type="RefSeq" id="WP_159457224.1">
    <property type="nucleotide sequence ID" value="NZ_FUWS01000003.1"/>
</dbReference>
<keyword evidence="3 5" id="KW-1133">Transmembrane helix</keyword>
<dbReference type="EMBL" id="FUWS01000003">
    <property type="protein sequence ID" value="SJZ75883.1"/>
    <property type="molecule type" value="Genomic_DNA"/>
</dbReference>
<evidence type="ECO:0000256" key="1">
    <source>
        <dbReference type="ARBA" id="ARBA00004141"/>
    </source>
</evidence>
<dbReference type="PANTHER" id="PTHR38480:SF1">
    <property type="entry name" value="SLR0254 PROTEIN"/>
    <property type="match status" value="1"/>
</dbReference>
<organism evidence="7 8">
    <name type="scientific">Marinactinospora thermotolerans DSM 45154</name>
    <dbReference type="NCBI Taxonomy" id="1122192"/>
    <lineage>
        <taxon>Bacteria</taxon>
        <taxon>Bacillati</taxon>
        <taxon>Actinomycetota</taxon>
        <taxon>Actinomycetes</taxon>
        <taxon>Streptosporangiales</taxon>
        <taxon>Nocardiopsidaceae</taxon>
        <taxon>Marinactinospora</taxon>
    </lineage>
</organism>
<evidence type="ECO:0000259" key="6">
    <source>
        <dbReference type="Pfam" id="PF06271"/>
    </source>
</evidence>
<accession>A0A1T4N9Z3</accession>
<evidence type="ECO:0000256" key="2">
    <source>
        <dbReference type="ARBA" id="ARBA00022692"/>
    </source>
</evidence>
<feature type="transmembrane region" description="Helical" evidence="5">
    <location>
        <begin position="26"/>
        <end position="50"/>
    </location>
</feature>
<sequence>MSVGSSFAVPPRPPSRSSTAVVGRRLAQAVLDVFLSSVLPVLVLSLYLAVPRTSPPGGTGSSVLPALLVLALGCLAHAWYWVIRPHGVGRGQTTGMRLLGIRPVSADGGPVSAARLTVRWLLLPVDLLVVGLVVMLLSPRHQRLGDLLAGTFVVRD</sequence>
<feature type="transmembrane region" description="Helical" evidence="5">
    <location>
        <begin position="118"/>
        <end position="137"/>
    </location>
</feature>
<feature type="transmembrane region" description="Helical" evidence="5">
    <location>
        <begin position="62"/>
        <end position="82"/>
    </location>
</feature>
<dbReference type="InterPro" id="IPR010432">
    <property type="entry name" value="RDD"/>
</dbReference>
<evidence type="ECO:0000256" key="5">
    <source>
        <dbReference type="SAM" id="Phobius"/>
    </source>
</evidence>
<dbReference type="PANTHER" id="PTHR38480">
    <property type="entry name" value="SLR0254 PROTEIN"/>
    <property type="match status" value="1"/>
</dbReference>
<dbReference type="AlphaFoldDB" id="A0A1T4N9Z3"/>
<evidence type="ECO:0000256" key="4">
    <source>
        <dbReference type="ARBA" id="ARBA00023136"/>
    </source>
</evidence>
<protein>
    <submittedName>
        <fullName evidence="7">Uncharacterized membrane protein YckC, RDD family</fullName>
    </submittedName>
</protein>